<evidence type="ECO:0000313" key="3">
    <source>
        <dbReference type="Proteomes" id="UP000799440"/>
    </source>
</evidence>
<dbReference type="AlphaFoldDB" id="A0A6A6V371"/>
<protein>
    <submittedName>
        <fullName evidence="2">Uncharacterized protein</fullName>
    </submittedName>
</protein>
<feature type="region of interest" description="Disordered" evidence="1">
    <location>
        <begin position="21"/>
        <end position="88"/>
    </location>
</feature>
<dbReference type="EMBL" id="MU006585">
    <property type="protein sequence ID" value="KAF2745032.1"/>
    <property type="molecule type" value="Genomic_DNA"/>
</dbReference>
<gene>
    <name evidence="2" type="ORF">M011DRAFT_470044</name>
</gene>
<dbReference type="Proteomes" id="UP000799440">
    <property type="component" value="Unassembled WGS sequence"/>
</dbReference>
<name>A0A6A6V371_9PLEO</name>
<proteinExistence type="predicted"/>
<reference evidence="2" key="1">
    <citation type="journal article" date="2020" name="Stud. Mycol.">
        <title>101 Dothideomycetes genomes: a test case for predicting lifestyles and emergence of pathogens.</title>
        <authorList>
            <person name="Haridas S."/>
            <person name="Albert R."/>
            <person name="Binder M."/>
            <person name="Bloem J."/>
            <person name="Labutti K."/>
            <person name="Salamov A."/>
            <person name="Andreopoulos B."/>
            <person name="Baker S."/>
            <person name="Barry K."/>
            <person name="Bills G."/>
            <person name="Bluhm B."/>
            <person name="Cannon C."/>
            <person name="Castanera R."/>
            <person name="Culley D."/>
            <person name="Daum C."/>
            <person name="Ezra D."/>
            <person name="Gonzalez J."/>
            <person name="Henrissat B."/>
            <person name="Kuo A."/>
            <person name="Liang C."/>
            <person name="Lipzen A."/>
            <person name="Lutzoni F."/>
            <person name="Magnuson J."/>
            <person name="Mondo S."/>
            <person name="Nolan M."/>
            <person name="Ohm R."/>
            <person name="Pangilinan J."/>
            <person name="Park H.-J."/>
            <person name="Ramirez L."/>
            <person name="Alfaro M."/>
            <person name="Sun H."/>
            <person name="Tritt A."/>
            <person name="Yoshinaga Y."/>
            <person name="Zwiers L.-H."/>
            <person name="Turgeon B."/>
            <person name="Goodwin S."/>
            <person name="Spatafora J."/>
            <person name="Crous P."/>
            <person name="Grigoriev I."/>
        </authorList>
    </citation>
    <scope>NUCLEOTIDE SEQUENCE</scope>
    <source>
        <strain evidence="2">CBS 119925</strain>
    </source>
</reference>
<organism evidence="2 3">
    <name type="scientific">Sporormia fimetaria CBS 119925</name>
    <dbReference type="NCBI Taxonomy" id="1340428"/>
    <lineage>
        <taxon>Eukaryota</taxon>
        <taxon>Fungi</taxon>
        <taxon>Dikarya</taxon>
        <taxon>Ascomycota</taxon>
        <taxon>Pezizomycotina</taxon>
        <taxon>Dothideomycetes</taxon>
        <taxon>Pleosporomycetidae</taxon>
        <taxon>Pleosporales</taxon>
        <taxon>Sporormiaceae</taxon>
        <taxon>Sporormia</taxon>
    </lineage>
</organism>
<evidence type="ECO:0000313" key="2">
    <source>
        <dbReference type="EMBL" id="KAF2745032.1"/>
    </source>
</evidence>
<evidence type="ECO:0000256" key="1">
    <source>
        <dbReference type="SAM" id="MobiDB-lite"/>
    </source>
</evidence>
<sequence>MAPALPPPLIHSAHYLSANKFSTHYTRTHPRPSPTHIHRAQFDPKPRQPHTPSASYRPSTSPPYPFTTTRTVGSSRKTCYPSGYRTASSTPASLWDDAQYGGRTLRRVKGCVELHVLYRAHK</sequence>
<accession>A0A6A6V371</accession>
<keyword evidence="3" id="KW-1185">Reference proteome</keyword>